<evidence type="ECO:0000313" key="3">
    <source>
        <dbReference type="Proteomes" id="UP000314294"/>
    </source>
</evidence>
<feature type="compositionally biased region" description="Basic and acidic residues" evidence="1">
    <location>
        <begin position="59"/>
        <end position="69"/>
    </location>
</feature>
<gene>
    <name evidence="2" type="ORF">EYF80_057298</name>
</gene>
<sequence>MAPVESGVIPAAGGGCRSTRRPASPAGERRQTSVIKHLHGPRRRVRETDSGAPPGTHRRTPDLRERRCFNEAAAKQNRPAQFSPRAGPRRHSCVAPAARPPPSRQEAEGGPGGSGRLAEARAPKCSECFPPSRSTVGGLVTARDNRASQRSAGFLSGCHGDDARYRSDLRRKLTATTHGGGSMADYEAHGAA</sequence>
<protein>
    <submittedName>
        <fullName evidence="2">Uncharacterized protein</fullName>
    </submittedName>
</protein>
<proteinExistence type="predicted"/>
<accession>A0A4Z2EVH1</accession>
<dbReference type="AlphaFoldDB" id="A0A4Z2EVH1"/>
<organism evidence="2 3">
    <name type="scientific">Liparis tanakae</name>
    <name type="common">Tanaka's snailfish</name>
    <dbReference type="NCBI Taxonomy" id="230148"/>
    <lineage>
        <taxon>Eukaryota</taxon>
        <taxon>Metazoa</taxon>
        <taxon>Chordata</taxon>
        <taxon>Craniata</taxon>
        <taxon>Vertebrata</taxon>
        <taxon>Euteleostomi</taxon>
        <taxon>Actinopterygii</taxon>
        <taxon>Neopterygii</taxon>
        <taxon>Teleostei</taxon>
        <taxon>Neoteleostei</taxon>
        <taxon>Acanthomorphata</taxon>
        <taxon>Eupercaria</taxon>
        <taxon>Perciformes</taxon>
        <taxon>Cottioidei</taxon>
        <taxon>Cottales</taxon>
        <taxon>Liparidae</taxon>
        <taxon>Liparis</taxon>
    </lineage>
</organism>
<keyword evidence="3" id="KW-1185">Reference proteome</keyword>
<evidence type="ECO:0000313" key="2">
    <source>
        <dbReference type="EMBL" id="TNN32541.1"/>
    </source>
</evidence>
<name>A0A4Z2EVH1_9TELE</name>
<reference evidence="2 3" key="1">
    <citation type="submission" date="2019-03" db="EMBL/GenBank/DDBJ databases">
        <title>First draft genome of Liparis tanakae, snailfish: a comprehensive survey of snailfish specific genes.</title>
        <authorList>
            <person name="Kim W."/>
            <person name="Song I."/>
            <person name="Jeong J.-H."/>
            <person name="Kim D."/>
            <person name="Kim S."/>
            <person name="Ryu S."/>
            <person name="Song J.Y."/>
            <person name="Lee S.K."/>
        </authorList>
    </citation>
    <scope>NUCLEOTIDE SEQUENCE [LARGE SCALE GENOMIC DNA]</scope>
    <source>
        <tissue evidence="2">Muscle</tissue>
    </source>
</reference>
<comment type="caution">
    <text evidence="2">The sequence shown here is derived from an EMBL/GenBank/DDBJ whole genome shotgun (WGS) entry which is preliminary data.</text>
</comment>
<dbReference type="EMBL" id="SRLO01002630">
    <property type="protein sequence ID" value="TNN32541.1"/>
    <property type="molecule type" value="Genomic_DNA"/>
</dbReference>
<dbReference type="Proteomes" id="UP000314294">
    <property type="component" value="Unassembled WGS sequence"/>
</dbReference>
<feature type="region of interest" description="Disordered" evidence="1">
    <location>
        <begin position="1"/>
        <end position="161"/>
    </location>
</feature>
<feature type="compositionally biased region" description="Basic residues" evidence="1">
    <location>
        <begin position="36"/>
        <end position="45"/>
    </location>
</feature>
<evidence type="ECO:0000256" key="1">
    <source>
        <dbReference type="SAM" id="MobiDB-lite"/>
    </source>
</evidence>